<protein>
    <submittedName>
        <fullName evidence="2">Uncharacterized protein</fullName>
    </submittedName>
</protein>
<gene>
    <name evidence="2" type="ORF">DEO72_LG2g4297</name>
</gene>
<dbReference type="AlphaFoldDB" id="A0A4D6L625"/>
<proteinExistence type="predicted"/>
<keyword evidence="3" id="KW-1185">Reference proteome</keyword>
<sequence length="112" mass="11961">MSTATAVRVHRHCYARPPALFITSPLLQLLMGKRKLNESDSDCSDDSDVEGKMEKSDLLNDQNESESTKVDGSLGSVTSAGGTFGSGSCESGLRGREGNCCTRKSGICWVVE</sequence>
<evidence type="ECO:0000313" key="3">
    <source>
        <dbReference type="Proteomes" id="UP000501690"/>
    </source>
</evidence>
<evidence type="ECO:0000256" key="1">
    <source>
        <dbReference type="SAM" id="MobiDB-lite"/>
    </source>
</evidence>
<feature type="compositionally biased region" description="Acidic residues" evidence="1">
    <location>
        <begin position="39"/>
        <end position="48"/>
    </location>
</feature>
<reference evidence="2 3" key="1">
    <citation type="submission" date="2019-04" db="EMBL/GenBank/DDBJ databases">
        <title>An improved genome assembly and genetic linkage map for asparagus bean, Vigna unguiculata ssp. sesquipedialis.</title>
        <authorList>
            <person name="Xia Q."/>
            <person name="Zhang R."/>
            <person name="Dong Y."/>
        </authorList>
    </citation>
    <scope>NUCLEOTIDE SEQUENCE [LARGE SCALE GENOMIC DNA]</scope>
    <source>
        <tissue evidence="2">Leaf</tissue>
    </source>
</reference>
<feature type="compositionally biased region" description="Basic and acidic residues" evidence="1">
    <location>
        <begin position="49"/>
        <end position="58"/>
    </location>
</feature>
<dbReference type="Proteomes" id="UP000501690">
    <property type="component" value="Linkage Group LG2"/>
</dbReference>
<dbReference type="EMBL" id="CP039346">
    <property type="protein sequence ID" value="QCD83948.1"/>
    <property type="molecule type" value="Genomic_DNA"/>
</dbReference>
<evidence type="ECO:0000313" key="2">
    <source>
        <dbReference type="EMBL" id="QCD83948.1"/>
    </source>
</evidence>
<name>A0A4D6L625_VIGUN</name>
<feature type="region of interest" description="Disordered" evidence="1">
    <location>
        <begin position="37"/>
        <end position="101"/>
    </location>
</feature>
<organism evidence="2 3">
    <name type="scientific">Vigna unguiculata</name>
    <name type="common">Cowpea</name>
    <dbReference type="NCBI Taxonomy" id="3917"/>
    <lineage>
        <taxon>Eukaryota</taxon>
        <taxon>Viridiplantae</taxon>
        <taxon>Streptophyta</taxon>
        <taxon>Embryophyta</taxon>
        <taxon>Tracheophyta</taxon>
        <taxon>Spermatophyta</taxon>
        <taxon>Magnoliopsida</taxon>
        <taxon>eudicotyledons</taxon>
        <taxon>Gunneridae</taxon>
        <taxon>Pentapetalae</taxon>
        <taxon>rosids</taxon>
        <taxon>fabids</taxon>
        <taxon>Fabales</taxon>
        <taxon>Fabaceae</taxon>
        <taxon>Papilionoideae</taxon>
        <taxon>50 kb inversion clade</taxon>
        <taxon>NPAAA clade</taxon>
        <taxon>indigoferoid/millettioid clade</taxon>
        <taxon>Phaseoleae</taxon>
        <taxon>Vigna</taxon>
    </lineage>
</organism>
<feature type="compositionally biased region" description="Polar residues" evidence="1">
    <location>
        <begin position="75"/>
        <end position="89"/>
    </location>
</feature>
<accession>A0A4D6L625</accession>